<evidence type="ECO:0000256" key="1">
    <source>
        <dbReference type="ARBA" id="ARBA00010424"/>
    </source>
</evidence>
<evidence type="ECO:0000313" key="3">
    <source>
        <dbReference type="Proteomes" id="UP000245910"/>
    </source>
</evidence>
<sequence>MGKRFIDAGVKHVMTKSAGITKDVRRWRRDAIRQIEKLRQNNDIFESLNLMALDWQMREIAIDVNLSIGHSQTVQRSSLREGNIWWQLNIFFVLGG</sequence>
<comment type="similarity">
    <text evidence="1">Belongs to the phosphosulfolactate synthase family.</text>
</comment>
<accession>A0A2L2THS9</accession>
<proteinExistence type="inferred from homology"/>
<dbReference type="InterPro" id="IPR003830">
    <property type="entry name" value="ComA_synth"/>
</dbReference>
<evidence type="ECO:0000313" key="2">
    <source>
        <dbReference type="EMBL" id="CEI41916.1"/>
    </source>
</evidence>
<dbReference type="InterPro" id="IPR013785">
    <property type="entry name" value="Aldolase_TIM"/>
</dbReference>
<dbReference type="PANTHER" id="PTHR48413:SF1">
    <property type="entry name" value="PROTEIN HEAT-STRESS-ASSOCIATED 32"/>
    <property type="match status" value="1"/>
</dbReference>
<dbReference type="STRING" id="56646.A0A2L2THS9"/>
<dbReference type="Gene3D" id="3.20.20.70">
    <property type="entry name" value="Aldolase class I"/>
    <property type="match status" value="1"/>
</dbReference>
<name>A0A2L2THS9_9HYPO</name>
<dbReference type="SUPFAM" id="SSF102110">
    <property type="entry name" value="(2r)-phospho-3-sulfolactate synthase ComA"/>
    <property type="match status" value="1"/>
</dbReference>
<dbReference type="InterPro" id="IPR036112">
    <property type="entry name" value="ComA_synth_sf"/>
</dbReference>
<organism evidence="2 3">
    <name type="scientific">Fusarium venenatum</name>
    <dbReference type="NCBI Taxonomy" id="56646"/>
    <lineage>
        <taxon>Eukaryota</taxon>
        <taxon>Fungi</taxon>
        <taxon>Dikarya</taxon>
        <taxon>Ascomycota</taxon>
        <taxon>Pezizomycotina</taxon>
        <taxon>Sordariomycetes</taxon>
        <taxon>Hypocreomycetidae</taxon>
        <taxon>Hypocreales</taxon>
        <taxon>Nectriaceae</taxon>
        <taxon>Fusarium</taxon>
    </lineage>
</organism>
<keyword evidence="3" id="KW-1185">Reference proteome</keyword>
<dbReference type="Proteomes" id="UP000245910">
    <property type="component" value="Chromosome IIII"/>
</dbReference>
<dbReference type="EMBL" id="LN649232">
    <property type="protein sequence ID" value="CEI41916.1"/>
    <property type="molecule type" value="Genomic_DNA"/>
</dbReference>
<reference evidence="3" key="1">
    <citation type="submission" date="2014-10" db="EMBL/GenBank/DDBJ databases">
        <authorList>
            <person name="King R."/>
        </authorList>
    </citation>
    <scope>NUCLEOTIDE SEQUENCE [LARGE SCALE GENOMIC DNA]</scope>
    <source>
        <strain evidence="3">A3/5</strain>
    </source>
</reference>
<dbReference type="AlphaFoldDB" id="A0A2L2THS9"/>
<protein>
    <submittedName>
        <fullName evidence="2">Uncharacterized protein</fullName>
    </submittedName>
</protein>
<dbReference type="Pfam" id="PF02679">
    <property type="entry name" value="ComA"/>
    <property type="match status" value="1"/>
</dbReference>
<dbReference type="PANTHER" id="PTHR48413">
    <property type="match status" value="1"/>
</dbReference>